<evidence type="ECO:0000313" key="1">
    <source>
        <dbReference type="EMBL" id="UUI69892.1"/>
    </source>
</evidence>
<dbReference type="EMBL" id="CP101990">
    <property type="protein sequence ID" value="UUI69892.1"/>
    <property type="molecule type" value="Genomic_DNA"/>
</dbReference>
<reference evidence="1 2" key="1">
    <citation type="submission" date="2022-07" db="EMBL/GenBank/DDBJ databases">
        <title>Novel species in genus Aeromicrobium.</title>
        <authorList>
            <person name="Ye L."/>
        </authorList>
    </citation>
    <scope>NUCLEOTIDE SEQUENCE [LARGE SCALE GENOMIC DNA]</scope>
    <source>
        <strain evidence="2">zg-Y50</strain>
    </source>
</reference>
<dbReference type="Proteomes" id="UP001315860">
    <property type="component" value="Chromosome"/>
</dbReference>
<accession>A0ABY5KL59</accession>
<keyword evidence="2" id="KW-1185">Reference proteome</keyword>
<gene>
    <name evidence="1" type="ORF">NP095_07305</name>
</gene>
<name>A0ABY5KL59_9ACTN</name>
<evidence type="ECO:0000313" key="2">
    <source>
        <dbReference type="Proteomes" id="UP001315860"/>
    </source>
</evidence>
<sequence length="145" mass="15895">MTEREPVFTDLRAMYEAVDPPPAHLVDAMIAVVAAEDLDSEYELLSLMSRTSELVGTRGSGVMTIEFSHDETSVLLRIATVDESIRRIDGWVTGAAPTQARLTAGDRTWTGDVTDGRFEFDALPAGLIRIYFLGDAELATPTFEI</sequence>
<organism evidence="1 2">
    <name type="scientific">Aeromicrobium duanguangcaii</name>
    <dbReference type="NCBI Taxonomy" id="2968086"/>
    <lineage>
        <taxon>Bacteria</taxon>
        <taxon>Bacillati</taxon>
        <taxon>Actinomycetota</taxon>
        <taxon>Actinomycetes</taxon>
        <taxon>Propionibacteriales</taxon>
        <taxon>Nocardioidaceae</taxon>
        <taxon>Aeromicrobium</taxon>
    </lineage>
</organism>
<proteinExistence type="predicted"/>
<dbReference type="RefSeq" id="WP_232416585.1">
    <property type="nucleotide sequence ID" value="NZ_CP101990.1"/>
</dbReference>
<protein>
    <submittedName>
        <fullName evidence="1">Uncharacterized protein</fullName>
    </submittedName>
</protein>